<keyword evidence="2" id="KW-1185">Reference proteome</keyword>
<comment type="caution">
    <text evidence="1">The sequence shown here is derived from an EMBL/GenBank/DDBJ whole genome shotgun (WGS) entry which is preliminary data.</text>
</comment>
<gene>
    <name evidence="1" type="ORF">PLEPLA_LOCUS28026</name>
</gene>
<evidence type="ECO:0000313" key="1">
    <source>
        <dbReference type="EMBL" id="CAB1440260.1"/>
    </source>
</evidence>
<proteinExistence type="predicted"/>
<sequence>MGDKERMMEEETERDFTMVHHCPPMYPLPEEIKKMMHRGSNMGMIACCFMSWSMSGGSNRFPI</sequence>
<dbReference type="Proteomes" id="UP001153269">
    <property type="component" value="Unassembled WGS sequence"/>
</dbReference>
<organism evidence="1 2">
    <name type="scientific">Pleuronectes platessa</name>
    <name type="common">European plaice</name>
    <dbReference type="NCBI Taxonomy" id="8262"/>
    <lineage>
        <taxon>Eukaryota</taxon>
        <taxon>Metazoa</taxon>
        <taxon>Chordata</taxon>
        <taxon>Craniata</taxon>
        <taxon>Vertebrata</taxon>
        <taxon>Euteleostomi</taxon>
        <taxon>Actinopterygii</taxon>
        <taxon>Neopterygii</taxon>
        <taxon>Teleostei</taxon>
        <taxon>Neoteleostei</taxon>
        <taxon>Acanthomorphata</taxon>
        <taxon>Carangaria</taxon>
        <taxon>Pleuronectiformes</taxon>
        <taxon>Pleuronectoidei</taxon>
        <taxon>Pleuronectidae</taxon>
        <taxon>Pleuronectes</taxon>
    </lineage>
</organism>
<accession>A0A9N7YWF4</accession>
<dbReference type="AlphaFoldDB" id="A0A9N7YWF4"/>
<dbReference type="EMBL" id="CADEAL010002424">
    <property type="protein sequence ID" value="CAB1440260.1"/>
    <property type="molecule type" value="Genomic_DNA"/>
</dbReference>
<reference evidence="1" key="1">
    <citation type="submission" date="2020-03" db="EMBL/GenBank/DDBJ databases">
        <authorList>
            <person name="Weist P."/>
        </authorList>
    </citation>
    <scope>NUCLEOTIDE SEQUENCE</scope>
</reference>
<evidence type="ECO:0000313" key="2">
    <source>
        <dbReference type="Proteomes" id="UP001153269"/>
    </source>
</evidence>
<name>A0A9N7YWF4_PLEPL</name>
<protein>
    <submittedName>
        <fullName evidence="1">Uncharacterized protein</fullName>
    </submittedName>
</protein>